<dbReference type="AlphaFoldDB" id="A0A7D3VU91"/>
<keyword evidence="2" id="KW-1185">Reference proteome</keyword>
<reference evidence="1 2" key="1">
    <citation type="submission" date="2020-05" db="EMBL/GenBank/DDBJ databases">
        <title>Actinomadura verrucosospora NRRL-B18236 (PFL_A860) Genome sequencing and assembly.</title>
        <authorList>
            <person name="Samborskyy M."/>
        </authorList>
    </citation>
    <scope>NUCLEOTIDE SEQUENCE [LARGE SCALE GENOMIC DNA]</scope>
    <source>
        <strain evidence="1 2">NRRL:B18236</strain>
    </source>
</reference>
<evidence type="ECO:0000313" key="2">
    <source>
        <dbReference type="Proteomes" id="UP000501240"/>
    </source>
</evidence>
<organism evidence="1 2">
    <name type="scientific">Actinomadura verrucosospora</name>
    <dbReference type="NCBI Taxonomy" id="46165"/>
    <lineage>
        <taxon>Bacteria</taxon>
        <taxon>Bacillati</taxon>
        <taxon>Actinomycetota</taxon>
        <taxon>Actinomycetes</taxon>
        <taxon>Streptosporangiales</taxon>
        <taxon>Thermomonosporaceae</taxon>
        <taxon>Actinomadura</taxon>
    </lineage>
</organism>
<dbReference type="Pfam" id="PF20117">
    <property type="entry name" value="DUF6507"/>
    <property type="match status" value="1"/>
</dbReference>
<dbReference type="RefSeq" id="WP_173097415.1">
    <property type="nucleotide sequence ID" value="NZ_CP053892.1"/>
</dbReference>
<gene>
    <name evidence="1" type="ORF">ACTIVE_5098</name>
</gene>
<dbReference type="EMBL" id="CP053892">
    <property type="protein sequence ID" value="QKG23455.1"/>
    <property type="molecule type" value="Genomic_DNA"/>
</dbReference>
<protein>
    <recommendedName>
        <fullName evidence="3">WXG100 family type VII secretion target</fullName>
    </recommendedName>
</protein>
<proteinExistence type="predicted"/>
<dbReference type="Proteomes" id="UP000501240">
    <property type="component" value="Chromosome"/>
</dbReference>
<evidence type="ECO:0008006" key="3">
    <source>
        <dbReference type="Google" id="ProtNLM"/>
    </source>
</evidence>
<dbReference type="InterPro" id="IPR036689">
    <property type="entry name" value="ESAT-6-like_sf"/>
</dbReference>
<evidence type="ECO:0000313" key="1">
    <source>
        <dbReference type="EMBL" id="QKG23455.1"/>
    </source>
</evidence>
<name>A0A7D3VU91_ACTVE</name>
<sequence length="112" mass="11809">MGRWNYGQETLVTLTKNTGGSTQELATLVKQLIVAAEPLVGKFDGAGKAAFDSFKAHSDQIIADLTTGLHSVNRGQGGMETAFVTGDQQMAADAQRNMSAANFDGAKFRTGV</sequence>
<dbReference type="SUPFAM" id="SSF140453">
    <property type="entry name" value="EsxAB dimer-like"/>
    <property type="match status" value="1"/>
</dbReference>
<accession>A0A7D3VU91</accession>
<dbReference type="InterPro" id="IPR045436">
    <property type="entry name" value="DUF6507"/>
</dbReference>